<dbReference type="RefSeq" id="WP_321536670.1">
    <property type="nucleotide sequence ID" value="NZ_JARGDL010000021.1"/>
</dbReference>
<feature type="domain" description="Calcineurin-like phosphoesterase" evidence="1">
    <location>
        <begin position="2"/>
        <end position="180"/>
    </location>
</feature>
<evidence type="ECO:0000313" key="2">
    <source>
        <dbReference type="EMBL" id="MDF1612899.1"/>
    </source>
</evidence>
<dbReference type="GO" id="GO:0005737">
    <property type="term" value="C:cytoplasm"/>
    <property type="evidence" value="ECO:0007669"/>
    <property type="project" value="TreeGrafter"/>
</dbReference>
<dbReference type="PRINTS" id="PR00114">
    <property type="entry name" value="STPHPHTASE"/>
</dbReference>
<gene>
    <name evidence="2" type="ORF">P0M35_12110</name>
</gene>
<dbReference type="InterPro" id="IPR006186">
    <property type="entry name" value="Ser/Thr-sp_prot-phosphatase"/>
</dbReference>
<dbReference type="EMBL" id="JARGDL010000021">
    <property type="protein sequence ID" value="MDF1612899.1"/>
    <property type="molecule type" value="Genomic_DNA"/>
</dbReference>
<dbReference type="Gene3D" id="3.60.21.10">
    <property type="match status" value="1"/>
</dbReference>
<reference evidence="2" key="1">
    <citation type="submission" date="2023-03" db="EMBL/GenBank/DDBJ databases">
        <title>Stygiobacter electus gen. nov., sp. nov., facultatively anaerobic thermotolerant bacterium of the class Ignavibacteria from a well of Yessentuki mineral water deposit.</title>
        <authorList>
            <person name="Podosokorskaya O.A."/>
            <person name="Elcheninov A.G."/>
            <person name="Petrova N.F."/>
            <person name="Zavarzina D.G."/>
            <person name="Kublanov I.V."/>
            <person name="Merkel A.Y."/>
        </authorList>
    </citation>
    <scope>NUCLEOTIDE SEQUENCE</scope>
    <source>
        <strain evidence="2">09-Me</strain>
    </source>
</reference>
<name>A0AAE3P1Z4_9BACT</name>
<dbReference type="Proteomes" id="UP001221302">
    <property type="component" value="Unassembled WGS sequence"/>
</dbReference>
<evidence type="ECO:0000259" key="1">
    <source>
        <dbReference type="Pfam" id="PF00149"/>
    </source>
</evidence>
<keyword evidence="3" id="KW-1185">Reference proteome</keyword>
<dbReference type="InterPro" id="IPR004843">
    <property type="entry name" value="Calcineurin-like_PHP"/>
</dbReference>
<dbReference type="GO" id="GO:0008803">
    <property type="term" value="F:bis(5'-nucleosyl)-tetraphosphatase (symmetrical) activity"/>
    <property type="evidence" value="ECO:0007669"/>
    <property type="project" value="TreeGrafter"/>
</dbReference>
<dbReference type="Pfam" id="PF00149">
    <property type="entry name" value="Metallophos"/>
    <property type="match status" value="1"/>
</dbReference>
<dbReference type="PANTHER" id="PTHR42850:SF4">
    <property type="entry name" value="ZINC-DEPENDENT ENDOPOLYPHOSPHATASE"/>
    <property type="match status" value="1"/>
</dbReference>
<organism evidence="2 3">
    <name type="scientific">Stygiobacter electus</name>
    <dbReference type="NCBI Taxonomy" id="3032292"/>
    <lineage>
        <taxon>Bacteria</taxon>
        <taxon>Pseudomonadati</taxon>
        <taxon>Ignavibacteriota</taxon>
        <taxon>Ignavibacteria</taxon>
        <taxon>Ignavibacteriales</taxon>
        <taxon>Melioribacteraceae</taxon>
        <taxon>Stygiobacter</taxon>
    </lineage>
</organism>
<sequence length="231" mass="26749">MVAVIGDIHGCYNTFVALYNKLKDKYPNVDIYAIGDLVDRGNYSRDVINFVINNKIKLTPGNHDYMFYHFFKDPTSVFARSWFFNGNEPTLESYEKFEADMFIHIEFIKTAQLFYNLDDCFISHAGISNEYKKFLPDDFEKDLSVLDSFIQNDLRTDRGILWTRDPLLNIGKLQVVGHTTKPEITLVENSNAVYIDTGVFLGNKLSAIVVEKSEIIETFEERTHMEDIIKK</sequence>
<protein>
    <submittedName>
        <fullName evidence="2">Metallophosphoesterase</fullName>
    </submittedName>
</protein>
<dbReference type="PANTHER" id="PTHR42850">
    <property type="entry name" value="METALLOPHOSPHOESTERASE"/>
    <property type="match status" value="1"/>
</dbReference>
<proteinExistence type="predicted"/>
<dbReference type="SUPFAM" id="SSF56300">
    <property type="entry name" value="Metallo-dependent phosphatases"/>
    <property type="match status" value="1"/>
</dbReference>
<accession>A0AAE3P1Z4</accession>
<dbReference type="GO" id="GO:0016791">
    <property type="term" value="F:phosphatase activity"/>
    <property type="evidence" value="ECO:0007669"/>
    <property type="project" value="TreeGrafter"/>
</dbReference>
<dbReference type="InterPro" id="IPR050126">
    <property type="entry name" value="Ap4A_hydrolase"/>
</dbReference>
<dbReference type="AlphaFoldDB" id="A0AAE3P1Z4"/>
<dbReference type="GO" id="GO:0110154">
    <property type="term" value="P:RNA decapping"/>
    <property type="evidence" value="ECO:0007669"/>
    <property type="project" value="TreeGrafter"/>
</dbReference>
<comment type="caution">
    <text evidence="2">The sequence shown here is derived from an EMBL/GenBank/DDBJ whole genome shotgun (WGS) entry which is preliminary data.</text>
</comment>
<evidence type="ECO:0000313" key="3">
    <source>
        <dbReference type="Proteomes" id="UP001221302"/>
    </source>
</evidence>
<dbReference type="InterPro" id="IPR029052">
    <property type="entry name" value="Metallo-depent_PP-like"/>
</dbReference>